<dbReference type="RefSeq" id="WP_268600135.1">
    <property type="nucleotide sequence ID" value="NZ_JAMDNP010000050.1"/>
</dbReference>
<organism evidence="1 2">
    <name type="scientific">Paenibacillus alvei</name>
    <name type="common">Bacillus alvei</name>
    <dbReference type="NCBI Taxonomy" id="44250"/>
    <lineage>
        <taxon>Bacteria</taxon>
        <taxon>Bacillati</taxon>
        <taxon>Bacillota</taxon>
        <taxon>Bacilli</taxon>
        <taxon>Bacillales</taxon>
        <taxon>Paenibacillaceae</taxon>
        <taxon>Paenibacillus</taxon>
    </lineage>
</organism>
<evidence type="ECO:0000313" key="2">
    <source>
        <dbReference type="Proteomes" id="UP001527181"/>
    </source>
</evidence>
<name>A0ABT4H2P7_PAEAL</name>
<evidence type="ECO:0000313" key="1">
    <source>
        <dbReference type="EMBL" id="MCY9763253.1"/>
    </source>
</evidence>
<protein>
    <submittedName>
        <fullName evidence="1">Uncharacterized protein</fullName>
    </submittedName>
</protein>
<accession>A0ABT4H2P7</accession>
<comment type="caution">
    <text evidence="1">The sequence shown here is derived from an EMBL/GenBank/DDBJ whole genome shotgun (WGS) entry which is preliminary data.</text>
</comment>
<gene>
    <name evidence="1" type="ORF">M5X12_22220</name>
</gene>
<proteinExistence type="predicted"/>
<sequence>MRLYIGTSEERGHSILVEGLIRCQVDRIYEEEDFGEFETTDGYVYLTNDVTMAAYYGNKAQIISESAGAYLYLFEVEIDEGELLPDLDELKVEATFRPELHNKAADFSVAYSINELASVRIDRDLSVDRDVVRYAKLPCTINFEDPMLEITKRCISSRKSRQPEVKFELIQLIPWILI</sequence>
<dbReference type="Proteomes" id="UP001527181">
    <property type="component" value="Unassembled WGS sequence"/>
</dbReference>
<keyword evidence="2" id="KW-1185">Reference proteome</keyword>
<dbReference type="EMBL" id="JAMDNP010000050">
    <property type="protein sequence ID" value="MCY9763253.1"/>
    <property type="molecule type" value="Genomic_DNA"/>
</dbReference>
<reference evidence="1 2" key="1">
    <citation type="submission" date="2022-05" db="EMBL/GenBank/DDBJ databases">
        <title>Genome Sequencing of Bee-Associated Microbes.</title>
        <authorList>
            <person name="Dunlap C."/>
        </authorList>
    </citation>
    <scope>NUCLEOTIDE SEQUENCE [LARGE SCALE GENOMIC DNA]</scope>
    <source>
        <strain evidence="1 2">NRRL B-04010</strain>
    </source>
</reference>